<feature type="transmembrane region" description="Helical" evidence="1">
    <location>
        <begin position="32"/>
        <end position="57"/>
    </location>
</feature>
<evidence type="ECO:0000313" key="3">
    <source>
        <dbReference type="EMBL" id="WPJ96057.1"/>
    </source>
</evidence>
<gene>
    <name evidence="2" type="ORF">SH580_18450</name>
    <name evidence="3" type="ORF">SH580_21820</name>
</gene>
<dbReference type="RefSeq" id="WP_319832292.1">
    <property type="nucleotide sequence ID" value="NZ_CP138858.1"/>
</dbReference>
<dbReference type="EMBL" id="CP138858">
    <property type="protein sequence ID" value="WPJ96057.1"/>
    <property type="molecule type" value="Genomic_DNA"/>
</dbReference>
<keyword evidence="1" id="KW-0812">Transmembrane</keyword>
<sequence>MKTFRFTIPEPRLTKHEAEGKKKKESLTHSDYIRAFIGFWILAWIVSFVLGNILTFIPVENPLVLIAFFVAVLVLSYLSFFWATKYFLVSRLKVDQGGGINSEAAPLRDTP</sequence>
<evidence type="ECO:0000313" key="4">
    <source>
        <dbReference type="Proteomes" id="UP001324993"/>
    </source>
</evidence>
<evidence type="ECO:0000256" key="1">
    <source>
        <dbReference type="SAM" id="Phobius"/>
    </source>
</evidence>
<keyword evidence="4" id="KW-1185">Reference proteome</keyword>
<name>A0ABZ0RR46_9BACT</name>
<evidence type="ECO:0000313" key="2">
    <source>
        <dbReference type="EMBL" id="WPJ95404.1"/>
    </source>
</evidence>
<reference evidence="2 4" key="1">
    <citation type="submission" date="2023-11" db="EMBL/GenBank/DDBJ databases">
        <title>Coraliomargarita sp. nov., isolated from marine algae.</title>
        <authorList>
            <person name="Lee J.K."/>
            <person name="Baek J.H."/>
            <person name="Kim J.M."/>
            <person name="Choi D.G."/>
            <person name="Jeon C.O."/>
        </authorList>
    </citation>
    <scope>NUCLEOTIDE SEQUENCE [LARGE SCALE GENOMIC DNA]</scope>
    <source>
        <strain evidence="2 4">J2-16</strain>
    </source>
</reference>
<feature type="transmembrane region" description="Helical" evidence="1">
    <location>
        <begin position="63"/>
        <end position="83"/>
    </location>
</feature>
<dbReference type="EMBL" id="CP138858">
    <property type="protein sequence ID" value="WPJ95404.1"/>
    <property type="molecule type" value="Genomic_DNA"/>
</dbReference>
<organism evidence="2 4">
    <name type="scientific">Coraliomargarita algicola</name>
    <dbReference type="NCBI Taxonomy" id="3092156"/>
    <lineage>
        <taxon>Bacteria</taxon>
        <taxon>Pseudomonadati</taxon>
        <taxon>Verrucomicrobiota</taxon>
        <taxon>Opitutia</taxon>
        <taxon>Puniceicoccales</taxon>
        <taxon>Coraliomargaritaceae</taxon>
        <taxon>Coraliomargarita</taxon>
    </lineage>
</organism>
<accession>A0ABZ0RR46</accession>
<keyword evidence="1" id="KW-0472">Membrane</keyword>
<protein>
    <submittedName>
        <fullName evidence="2">Uncharacterized protein</fullName>
    </submittedName>
</protein>
<dbReference type="Proteomes" id="UP001324993">
    <property type="component" value="Chromosome"/>
</dbReference>
<proteinExistence type="predicted"/>
<keyword evidence="1" id="KW-1133">Transmembrane helix</keyword>